<dbReference type="RefSeq" id="WP_161928109.1">
    <property type="nucleotide sequence ID" value="NZ_BJOU01000008.1"/>
</dbReference>
<feature type="transmembrane region" description="Helical" evidence="1">
    <location>
        <begin position="9"/>
        <end position="28"/>
    </location>
</feature>
<evidence type="ECO:0000313" key="4">
    <source>
        <dbReference type="EMBL" id="GED98714.1"/>
    </source>
</evidence>
<dbReference type="InterPro" id="IPR005693">
    <property type="entry name" value="Mce"/>
</dbReference>
<dbReference type="AlphaFoldDB" id="A0A7I9UZV6"/>
<dbReference type="GO" id="GO:0005576">
    <property type="term" value="C:extracellular region"/>
    <property type="evidence" value="ECO:0007669"/>
    <property type="project" value="TreeGrafter"/>
</dbReference>
<dbReference type="PANTHER" id="PTHR33371">
    <property type="entry name" value="INTERMEMBRANE PHOSPHOLIPID TRANSPORT SYSTEM BINDING PROTEIN MLAD-RELATED"/>
    <property type="match status" value="1"/>
</dbReference>
<gene>
    <name evidence="4" type="ORF">nbrc107697_27530</name>
</gene>
<reference evidence="5" key="1">
    <citation type="submission" date="2019-06" db="EMBL/GenBank/DDBJ databases">
        <title>Gordonia isolated from sludge of a wastewater treatment plant.</title>
        <authorList>
            <person name="Tamura T."/>
            <person name="Aoyama K."/>
            <person name="Kang Y."/>
            <person name="Saito S."/>
            <person name="Akiyama N."/>
            <person name="Yazawa K."/>
            <person name="Gonoi T."/>
            <person name="Mikami Y."/>
        </authorList>
    </citation>
    <scope>NUCLEOTIDE SEQUENCE [LARGE SCALE GENOMIC DNA]</scope>
    <source>
        <strain evidence="5">NBRC 107697</strain>
    </source>
</reference>
<evidence type="ECO:0000259" key="3">
    <source>
        <dbReference type="Pfam" id="PF11887"/>
    </source>
</evidence>
<dbReference type="InterPro" id="IPR003399">
    <property type="entry name" value="Mce/MlaD"/>
</dbReference>
<dbReference type="InterPro" id="IPR052336">
    <property type="entry name" value="MlaD_Phospholipid_Transporter"/>
</dbReference>
<dbReference type="Pfam" id="PF11887">
    <property type="entry name" value="Mce4_CUP1"/>
    <property type="match status" value="1"/>
</dbReference>
<comment type="caution">
    <text evidence="4">The sequence shown here is derived from an EMBL/GenBank/DDBJ whole genome shotgun (WGS) entry which is preliminary data.</text>
</comment>
<dbReference type="PANTHER" id="PTHR33371:SF16">
    <property type="entry name" value="MCE-FAMILY PROTEIN MCE3F"/>
    <property type="match status" value="1"/>
</dbReference>
<dbReference type="EMBL" id="BJOU01000008">
    <property type="protein sequence ID" value="GED98714.1"/>
    <property type="molecule type" value="Genomic_DNA"/>
</dbReference>
<keyword evidence="1" id="KW-0812">Transmembrane</keyword>
<protein>
    <submittedName>
        <fullName evidence="4">ABC transporter substrate-binding protein</fullName>
    </submittedName>
</protein>
<dbReference type="OrthoDB" id="4741753at2"/>
<name>A0A7I9UZV6_9ACTN</name>
<sequence>MTRLVKTQLIVFAIVGILAMVYVGVNYARLPRLAGLAEFPITVQLPDSGGLFANAEVTYQGVPVGRVQSMTLTENGVDANIRIRRGAPKIPQSAAAVVASRSAIGEQYLDLRPKTAGGPYMTSGSVVKRDDVTLPQPLEDVVNTALDFAESVPVDDLRTIVEELGKAFNGQGENLTKLVTSLNTLSKAGYDSLGDTIELLAHSSRVLATQAEQSDAILAWSKNLDVVTATLASADPDVRRLLTTGQTSATALSNLLQKQGADITTVVKDLGSVAKTAIAPTGWSTNALLAMVSALSAGSHSPAPGDGQIHFGVVLEMNNPAACTQGYESTQQMIAAIKRKNPTFDINYDDFPLNLNARCTVPQGSPTSVRGAARATLANPNIPQPWDNKPKKDPDRLDLNPLAWQLAWLLGVHPTKK</sequence>
<keyword evidence="5" id="KW-1185">Reference proteome</keyword>
<dbReference type="Pfam" id="PF02470">
    <property type="entry name" value="MlaD"/>
    <property type="match status" value="1"/>
</dbReference>
<keyword evidence="1" id="KW-0472">Membrane</keyword>
<dbReference type="InterPro" id="IPR024516">
    <property type="entry name" value="Mce_C"/>
</dbReference>
<organism evidence="4 5">
    <name type="scientific">Gordonia crocea</name>
    <dbReference type="NCBI Taxonomy" id="589162"/>
    <lineage>
        <taxon>Bacteria</taxon>
        <taxon>Bacillati</taxon>
        <taxon>Actinomycetota</taxon>
        <taxon>Actinomycetes</taxon>
        <taxon>Mycobacteriales</taxon>
        <taxon>Gordoniaceae</taxon>
        <taxon>Gordonia</taxon>
    </lineage>
</organism>
<proteinExistence type="predicted"/>
<feature type="domain" description="Mce/MlaD" evidence="2">
    <location>
        <begin position="40"/>
        <end position="113"/>
    </location>
</feature>
<dbReference type="Proteomes" id="UP000444980">
    <property type="component" value="Unassembled WGS sequence"/>
</dbReference>
<dbReference type="NCBIfam" id="TIGR00996">
    <property type="entry name" value="Mtu_fam_mce"/>
    <property type="match status" value="1"/>
</dbReference>
<feature type="domain" description="Mammalian cell entry C-terminal" evidence="3">
    <location>
        <begin position="122"/>
        <end position="274"/>
    </location>
</feature>
<keyword evidence="1" id="KW-1133">Transmembrane helix</keyword>
<evidence type="ECO:0000259" key="2">
    <source>
        <dbReference type="Pfam" id="PF02470"/>
    </source>
</evidence>
<accession>A0A7I9UZV6</accession>
<evidence type="ECO:0000256" key="1">
    <source>
        <dbReference type="SAM" id="Phobius"/>
    </source>
</evidence>
<evidence type="ECO:0000313" key="5">
    <source>
        <dbReference type="Proteomes" id="UP000444980"/>
    </source>
</evidence>